<comment type="caution">
    <text evidence="1">The sequence shown here is derived from an EMBL/GenBank/DDBJ whole genome shotgun (WGS) entry which is preliminary data.</text>
</comment>
<dbReference type="EMBL" id="BMEV01000014">
    <property type="protein sequence ID" value="GGH73140.1"/>
    <property type="molecule type" value="Genomic_DNA"/>
</dbReference>
<reference evidence="1" key="1">
    <citation type="journal article" date="2014" name="Int. J. Syst. Evol. Microbiol.">
        <title>Complete genome sequence of Corynebacterium casei LMG S-19264T (=DSM 44701T), isolated from a smear-ripened cheese.</title>
        <authorList>
            <consortium name="US DOE Joint Genome Institute (JGI-PGF)"/>
            <person name="Walter F."/>
            <person name="Albersmeier A."/>
            <person name="Kalinowski J."/>
            <person name="Ruckert C."/>
        </authorList>
    </citation>
    <scope>NUCLEOTIDE SEQUENCE</scope>
    <source>
        <strain evidence="1">CGMCC 1.12360</strain>
    </source>
</reference>
<dbReference type="AlphaFoldDB" id="A0A8J2ZRB1"/>
<dbReference type="Proteomes" id="UP000602050">
    <property type="component" value="Unassembled WGS sequence"/>
</dbReference>
<protein>
    <recommendedName>
        <fullName evidence="3">Spore germination protein PE</fullName>
    </recommendedName>
</protein>
<dbReference type="Pfam" id="PF10970">
    <property type="entry name" value="GerPE"/>
    <property type="match status" value="1"/>
</dbReference>
<sequence>MDKRIAEVDNIHATSVEFSSIVQIGDTTKSRLHSKAIAMQIEDEEKLTEYDYEFRDFPLFSRKAKQPKEVHRERMFKAFNYHSSIKVRQADIISVISSSMVHIGNIAKLDGESRIKHIRILK</sequence>
<evidence type="ECO:0000313" key="1">
    <source>
        <dbReference type="EMBL" id="GGH73140.1"/>
    </source>
</evidence>
<gene>
    <name evidence="1" type="ORF">GCM10010978_10720</name>
</gene>
<proteinExistence type="predicted"/>
<evidence type="ECO:0008006" key="3">
    <source>
        <dbReference type="Google" id="ProtNLM"/>
    </source>
</evidence>
<organism evidence="1 2">
    <name type="scientific">Compostibacillus humi</name>
    <dbReference type="NCBI Taxonomy" id="1245525"/>
    <lineage>
        <taxon>Bacteria</taxon>
        <taxon>Bacillati</taxon>
        <taxon>Bacillota</taxon>
        <taxon>Bacilli</taxon>
        <taxon>Bacillales</taxon>
        <taxon>Bacillaceae</taxon>
        <taxon>Compostibacillus</taxon>
    </lineage>
</organism>
<dbReference type="RefSeq" id="WP_188391351.1">
    <property type="nucleotide sequence ID" value="NZ_BMEV01000014.1"/>
</dbReference>
<accession>A0A8J2ZRB1</accession>
<keyword evidence="2" id="KW-1185">Reference proteome</keyword>
<name>A0A8J2ZRB1_9BACI</name>
<dbReference type="InterPro" id="IPR024496">
    <property type="entry name" value="Spore_germ_GerPE"/>
</dbReference>
<reference evidence="1" key="2">
    <citation type="submission" date="2020-09" db="EMBL/GenBank/DDBJ databases">
        <authorList>
            <person name="Sun Q."/>
            <person name="Zhou Y."/>
        </authorList>
    </citation>
    <scope>NUCLEOTIDE SEQUENCE</scope>
    <source>
        <strain evidence="1">CGMCC 1.12360</strain>
    </source>
</reference>
<evidence type="ECO:0000313" key="2">
    <source>
        <dbReference type="Proteomes" id="UP000602050"/>
    </source>
</evidence>